<evidence type="ECO:0000256" key="4">
    <source>
        <dbReference type="ARBA" id="ARBA00022431"/>
    </source>
</evidence>
<comment type="similarity">
    <text evidence="2 7">Belongs to the anelloviridae capsid protein family.</text>
</comment>
<feature type="non-terminal residue" evidence="9">
    <location>
        <position position="1"/>
    </location>
</feature>
<sequence length="380" mass="42953">EPPTTAATGSQNMHQWGTYSETWLDPNRLQPESEAAFLKIRYSPHNDLGVGNWIALQSVTSPTVQLDSSCHMIIKDYPLWIACHGYADAAVKIMAGYSPLNNYRVIMRCPYCDPPLAFTTTADYNKGFTIYGNDFATGRMPGGNLYIPITTENKWYPRLNNQLEVLEAIVNCGPFMPRDELARGWDVTIGYKARFILGGTLPPKQDPVDPCKVSKSELPDPGNQLSAVQVVDPQTMDPLREFHPWNYRRGSLTAGALKRVLQDHPTDEPLYPGPASVPKKPKTDVRTLEGDELGQKETFRSVFQSLFPQEPEEETGDPETPPPGEGVPQQRDLLRLQPEQLQHALERQRVRQRKLQEGIRFMFQQLVRTQEGLQLDPRLQ</sequence>
<evidence type="ECO:0000256" key="3">
    <source>
        <dbReference type="ARBA" id="ARBA00018091"/>
    </source>
</evidence>
<evidence type="ECO:0000256" key="8">
    <source>
        <dbReference type="SAM" id="MobiDB-lite"/>
    </source>
</evidence>
<evidence type="ECO:0000256" key="1">
    <source>
        <dbReference type="ARBA" id="ARBA00004328"/>
    </source>
</evidence>
<comment type="function">
    <text evidence="7">Self-assembles to form an icosahedral capsid.</text>
</comment>
<dbReference type="Pfam" id="PF02956">
    <property type="entry name" value="TT_ORF1"/>
    <property type="match status" value="1"/>
</dbReference>
<feature type="region of interest" description="Disordered" evidence="8">
    <location>
        <begin position="264"/>
        <end position="285"/>
    </location>
</feature>
<accession>A0A0C5IMT2</accession>
<keyword evidence="5 7" id="KW-0167">Capsid protein</keyword>
<evidence type="ECO:0000313" key="9">
    <source>
        <dbReference type="EMBL" id="AJP36522.1"/>
    </source>
</evidence>
<dbReference type="EMBL" id="KP296809">
    <property type="protein sequence ID" value="AJP36522.1"/>
    <property type="molecule type" value="Genomic_DNA"/>
</dbReference>
<comment type="subcellular location">
    <subcellularLocation>
        <location evidence="1 7">Virion</location>
    </subcellularLocation>
</comment>
<evidence type="ECO:0000256" key="5">
    <source>
        <dbReference type="ARBA" id="ARBA00022561"/>
    </source>
</evidence>
<dbReference type="InterPro" id="IPR004219">
    <property type="entry name" value="TTvirus_Unk"/>
</dbReference>
<feature type="region of interest" description="Disordered" evidence="8">
    <location>
        <begin position="308"/>
        <end position="329"/>
    </location>
</feature>
<evidence type="ECO:0000256" key="2">
    <source>
        <dbReference type="ARBA" id="ARBA00006131"/>
    </source>
</evidence>
<dbReference type="GO" id="GO:0039615">
    <property type="term" value="C:T=1 icosahedral viral capsid"/>
    <property type="evidence" value="ECO:0007669"/>
    <property type="project" value="UniProtKB-UniRule"/>
</dbReference>
<protein>
    <recommendedName>
        <fullName evidence="3 7">Capsid protein</fullName>
    </recommendedName>
</protein>
<name>A0A0C5IMT2_9VIRU</name>
<organism evidence="9">
    <name type="scientific">Simian torque teno virus</name>
    <dbReference type="NCBI Taxonomy" id="1619217"/>
    <lineage>
        <taxon>Viruses</taxon>
        <taxon>Monodnaviria</taxon>
        <taxon>Shotokuvirae</taxon>
        <taxon>Commensaviricota</taxon>
        <taxon>Cardeaviricetes</taxon>
        <taxon>Sanitavirales</taxon>
        <taxon>Anelloviridae</taxon>
        <taxon>Alphatorquevirus</taxon>
    </lineage>
</organism>
<evidence type="ECO:0000256" key="7">
    <source>
        <dbReference type="RuleBase" id="RU361230"/>
    </source>
</evidence>
<evidence type="ECO:0000256" key="6">
    <source>
        <dbReference type="ARBA" id="ARBA00022844"/>
    </source>
</evidence>
<reference evidence="9" key="1">
    <citation type="journal article" date="2015" name="J. Virol.">
        <title>Local Virus Extinctions following a Host Population Bottleneck.</title>
        <authorList>
            <person name="Kapusinszky B."/>
            <person name="Mulvaney U."/>
            <person name="Jasinska A.J."/>
            <person name="Deng X."/>
            <person name="Freimer N."/>
            <person name="Delwart E."/>
        </authorList>
    </citation>
    <scope>NUCLEOTIDE SEQUENCE</scope>
    <source>
        <strain evidence="9">VGA00120.4</strain>
    </source>
</reference>
<keyword evidence="4 7" id="KW-1140">T=1 icosahedral capsid protein</keyword>
<keyword evidence="6 7" id="KW-0946">Virion</keyword>
<proteinExistence type="inferred from homology"/>
<feature type="non-terminal residue" evidence="9">
    <location>
        <position position="380"/>
    </location>
</feature>